<feature type="domain" description="Aspartate dehydrogenase" evidence="7">
    <location>
        <begin position="176"/>
        <end position="262"/>
    </location>
</feature>
<evidence type="ECO:0000256" key="3">
    <source>
        <dbReference type="ARBA" id="ARBA00022857"/>
    </source>
</evidence>
<dbReference type="EMBL" id="MLCO01000140">
    <property type="protein sequence ID" value="ONG52459.1"/>
    <property type="molecule type" value="Genomic_DNA"/>
</dbReference>
<dbReference type="Gene3D" id="3.30.360.10">
    <property type="entry name" value="Dihydrodipicolinate Reductase, domain 2"/>
    <property type="match status" value="1"/>
</dbReference>
<accession>A0A1V2H145</accession>
<dbReference type="RefSeq" id="WP_076958065.1">
    <property type="nucleotide sequence ID" value="NZ_MLCO01000140.1"/>
</dbReference>
<dbReference type="HAMAP" id="MF_01265">
    <property type="entry name" value="NadX"/>
    <property type="match status" value="1"/>
</dbReference>
<dbReference type="InterPro" id="IPR002811">
    <property type="entry name" value="Asp_DH"/>
</dbReference>
<evidence type="ECO:0000256" key="5">
    <source>
        <dbReference type="ARBA" id="ARBA00023027"/>
    </source>
</evidence>
<dbReference type="SUPFAM" id="SSF55347">
    <property type="entry name" value="Glyceraldehyde-3-phosphate dehydrogenase-like, C-terminal domain"/>
    <property type="match status" value="1"/>
</dbReference>
<dbReference type="GO" id="GO:0033735">
    <property type="term" value="F:aspartate dehydrogenase [NAD(P)+] activity"/>
    <property type="evidence" value="ECO:0007669"/>
    <property type="project" value="UniProtKB-EC"/>
</dbReference>
<comment type="catalytic activity">
    <reaction evidence="6">
        <text>L-aspartate + NAD(+) + H2O = oxaloacetate + NH4(+) + NADH + H(+)</text>
        <dbReference type="Rhea" id="RHEA:11788"/>
        <dbReference type="ChEBI" id="CHEBI:15377"/>
        <dbReference type="ChEBI" id="CHEBI:15378"/>
        <dbReference type="ChEBI" id="CHEBI:16452"/>
        <dbReference type="ChEBI" id="CHEBI:28938"/>
        <dbReference type="ChEBI" id="CHEBI:29991"/>
        <dbReference type="ChEBI" id="CHEBI:57540"/>
        <dbReference type="ChEBI" id="CHEBI:57945"/>
        <dbReference type="EC" id="1.4.1.21"/>
    </reaction>
</comment>
<keyword evidence="5 6" id="KW-0520">NAD</keyword>
<evidence type="ECO:0000313" key="10">
    <source>
        <dbReference type="Proteomes" id="UP000188879"/>
    </source>
</evidence>
<organism evidence="9 10">
    <name type="scientific">Teichococcus deserti</name>
    <dbReference type="NCBI Taxonomy" id="1817963"/>
    <lineage>
        <taxon>Bacteria</taxon>
        <taxon>Pseudomonadati</taxon>
        <taxon>Pseudomonadota</taxon>
        <taxon>Alphaproteobacteria</taxon>
        <taxon>Acetobacterales</taxon>
        <taxon>Roseomonadaceae</taxon>
        <taxon>Roseomonas</taxon>
    </lineage>
</organism>
<sequence>MNAITQPRPRPLRVAIAGLGAVGLRVAEALDAGIPGCELVAVAARDRPAAARRLQGLRYPVPVLEIGDLEPQADLVVECAPAALLPRIATPVLQHGKKLMVLSAGALLSAPQLVELARQHHGQIIVPTGALLGLDAVAAAAEGQIHAVRMVTRKPVKGLLGAPYLAEHGIDIAAITAPLRIFEGTAREAAIGFSANLNVAVALSLAGIGPDRTRLEIWADPALTLNTHSITVEADSARFSMTIENVPSDNPKTGRITALSVIAALRKLSAPLRVGT</sequence>
<dbReference type="OrthoDB" id="8456681at2"/>
<keyword evidence="4 6" id="KW-0560">Oxidoreductase</keyword>
<proteinExistence type="inferred from homology"/>
<feature type="active site" evidence="6">
    <location>
        <position position="228"/>
    </location>
</feature>
<keyword evidence="10" id="KW-1185">Reference proteome</keyword>
<dbReference type="EC" id="1.4.1.21" evidence="6"/>
<dbReference type="SUPFAM" id="SSF51735">
    <property type="entry name" value="NAD(P)-binding Rossmann-fold domains"/>
    <property type="match status" value="1"/>
</dbReference>
<comment type="miscellaneous">
    <text evidence="6">The iminoaspartate product is unstable in aqueous solution and can decompose to oxaloacetate and ammonia.</text>
</comment>
<dbReference type="InterPro" id="IPR020626">
    <property type="entry name" value="Asp_DH_prok"/>
</dbReference>
<protein>
    <recommendedName>
        <fullName evidence="6">L-aspartate dehydrogenase</fullName>
        <ecNumber evidence="6">1.4.1.21</ecNumber>
    </recommendedName>
</protein>
<keyword evidence="2 6" id="KW-0662">Pyridine nucleotide biosynthesis</keyword>
<dbReference type="Pfam" id="PF03447">
    <property type="entry name" value="NAD_binding_3"/>
    <property type="match status" value="1"/>
</dbReference>
<evidence type="ECO:0000259" key="7">
    <source>
        <dbReference type="Pfam" id="PF01958"/>
    </source>
</evidence>
<dbReference type="UniPathway" id="UPA00253">
    <property type="reaction ID" value="UER00456"/>
</dbReference>
<feature type="binding site" evidence="6">
    <location>
        <position position="198"/>
    </location>
    <ligand>
        <name>NAD(+)</name>
        <dbReference type="ChEBI" id="CHEBI:57540"/>
    </ligand>
</feature>
<comment type="pathway">
    <text evidence="6">Cofactor biosynthesis; NAD(+) biosynthesis; iminoaspartate from L-aspartate (dehydrogenase route): step 1/1.</text>
</comment>
<dbReference type="PANTHER" id="PTHR31873:SF6">
    <property type="entry name" value="ASPARTATE DEHYDROGENASE DOMAIN-CONTAINING PROTEIN"/>
    <property type="match status" value="1"/>
</dbReference>
<reference evidence="9 10" key="1">
    <citation type="submission" date="2016-10" db="EMBL/GenBank/DDBJ databases">
        <title>Draft Genome sequence of Roseomonas sp. strain M3.</title>
        <authorList>
            <person name="Subhash Y."/>
            <person name="Lee S."/>
        </authorList>
    </citation>
    <scope>NUCLEOTIDE SEQUENCE [LARGE SCALE GENOMIC DNA]</scope>
    <source>
        <strain evidence="9 10">M3</strain>
    </source>
</reference>
<gene>
    <name evidence="6" type="primary">nadX</name>
    <name evidence="9" type="ORF">BKE38_14560</name>
</gene>
<comment type="function">
    <text evidence="6">Specifically catalyzes the NAD or NADP-dependent dehydrogenation of L-aspartate to iminoaspartate.</text>
</comment>
<comment type="catalytic activity">
    <reaction evidence="6">
        <text>L-aspartate + NADP(+) + H2O = oxaloacetate + NH4(+) + NADPH + H(+)</text>
        <dbReference type="Rhea" id="RHEA:11784"/>
        <dbReference type="ChEBI" id="CHEBI:15377"/>
        <dbReference type="ChEBI" id="CHEBI:15378"/>
        <dbReference type="ChEBI" id="CHEBI:16452"/>
        <dbReference type="ChEBI" id="CHEBI:28938"/>
        <dbReference type="ChEBI" id="CHEBI:29991"/>
        <dbReference type="ChEBI" id="CHEBI:57783"/>
        <dbReference type="ChEBI" id="CHEBI:58349"/>
        <dbReference type="EC" id="1.4.1.21"/>
    </reaction>
</comment>
<dbReference type="GO" id="GO:0051287">
    <property type="term" value="F:NAD binding"/>
    <property type="evidence" value="ECO:0007669"/>
    <property type="project" value="UniProtKB-UniRule"/>
</dbReference>
<feature type="binding site" evidence="6">
    <location>
        <position position="130"/>
    </location>
    <ligand>
        <name>NAD(+)</name>
        <dbReference type="ChEBI" id="CHEBI:57540"/>
    </ligand>
</feature>
<evidence type="ECO:0000256" key="2">
    <source>
        <dbReference type="ARBA" id="ARBA00022642"/>
    </source>
</evidence>
<dbReference type="NCBIfam" id="NF009825">
    <property type="entry name" value="PRK13302.1"/>
    <property type="match status" value="1"/>
</dbReference>
<dbReference type="Pfam" id="PF01958">
    <property type="entry name" value="Asp_DH_C"/>
    <property type="match status" value="1"/>
</dbReference>
<keyword evidence="3 6" id="KW-0521">NADP</keyword>
<dbReference type="InterPro" id="IPR036291">
    <property type="entry name" value="NAD(P)-bd_dom_sf"/>
</dbReference>
<dbReference type="AlphaFoldDB" id="A0A1V2H145"/>
<dbReference type="GO" id="GO:0050661">
    <property type="term" value="F:NADP binding"/>
    <property type="evidence" value="ECO:0007669"/>
    <property type="project" value="UniProtKB-UniRule"/>
</dbReference>
<evidence type="ECO:0000256" key="6">
    <source>
        <dbReference type="HAMAP-Rule" id="MF_01265"/>
    </source>
</evidence>
<dbReference type="InterPro" id="IPR005106">
    <property type="entry name" value="Asp/hSer_DH_NAD-bd"/>
</dbReference>
<dbReference type="PIRSF" id="PIRSF005227">
    <property type="entry name" value="Asp_dh_NAD_syn"/>
    <property type="match status" value="1"/>
</dbReference>
<dbReference type="InterPro" id="IPR011182">
    <property type="entry name" value="L-Asp_DH"/>
</dbReference>
<evidence type="ECO:0000256" key="1">
    <source>
        <dbReference type="ARBA" id="ARBA00008331"/>
    </source>
</evidence>
<dbReference type="Gene3D" id="3.40.50.720">
    <property type="entry name" value="NAD(P)-binding Rossmann-like Domain"/>
    <property type="match status" value="1"/>
</dbReference>
<dbReference type="GO" id="GO:0016639">
    <property type="term" value="F:oxidoreductase activity, acting on the CH-NH2 group of donors, NAD or NADP as acceptor"/>
    <property type="evidence" value="ECO:0007669"/>
    <property type="project" value="UniProtKB-UniRule"/>
</dbReference>
<comment type="similarity">
    <text evidence="1 6">Belongs to the L-aspartate dehydrogenase family.</text>
</comment>
<comment type="caution">
    <text evidence="9">The sequence shown here is derived from an EMBL/GenBank/DDBJ whole genome shotgun (WGS) entry which is preliminary data.</text>
</comment>
<dbReference type="PANTHER" id="PTHR31873">
    <property type="entry name" value="L-ASPARTATE DEHYDROGENASE-RELATED"/>
    <property type="match status" value="1"/>
</dbReference>
<dbReference type="GO" id="GO:0009435">
    <property type="term" value="P:NAD+ biosynthetic process"/>
    <property type="evidence" value="ECO:0007669"/>
    <property type="project" value="UniProtKB-UniRule"/>
</dbReference>
<evidence type="ECO:0000259" key="8">
    <source>
        <dbReference type="Pfam" id="PF03447"/>
    </source>
</evidence>
<dbReference type="Proteomes" id="UP000188879">
    <property type="component" value="Unassembled WGS sequence"/>
</dbReference>
<evidence type="ECO:0000256" key="4">
    <source>
        <dbReference type="ARBA" id="ARBA00023002"/>
    </source>
</evidence>
<feature type="domain" description="Aspartate/homoserine dehydrogenase NAD-binding" evidence="8">
    <location>
        <begin position="18"/>
        <end position="127"/>
    </location>
</feature>
<evidence type="ECO:0000313" key="9">
    <source>
        <dbReference type="EMBL" id="ONG52459.1"/>
    </source>
</evidence>
<name>A0A1V2H145_9PROT</name>